<proteinExistence type="predicted"/>
<evidence type="ECO:0000313" key="1">
    <source>
        <dbReference type="EMBL" id="CAA29826.1"/>
    </source>
</evidence>
<organism evidence="1">
    <name type="scientific">Oryza sativa</name>
    <name type="common">Rice</name>
    <dbReference type="NCBI Taxonomy" id="4530"/>
    <lineage>
        <taxon>Eukaryota</taxon>
        <taxon>Viridiplantae</taxon>
        <taxon>Streptophyta</taxon>
        <taxon>Embryophyta</taxon>
        <taxon>Tracheophyta</taxon>
        <taxon>Spermatophyta</taxon>
        <taxon>Magnoliopsida</taxon>
        <taxon>Liliopsida</taxon>
        <taxon>Poales</taxon>
        <taxon>Poaceae</taxon>
        <taxon>BOP clade</taxon>
        <taxon>Oryzoideae</taxon>
        <taxon>Oryzeae</taxon>
        <taxon>Oryzinae</taxon>
        <taxon>Oryza</taxon>
    </lineage>
</organism>
<protein>
    <submittedName>
        <fullName evidence="1">Variable copy number DNA (pRB301)</fullName>
    </submittedName>
</protein>
<sequence length="81" mass="9184">MKYRSSLYSGSVPTLYLKIDHSVMPYRFTPCFPYFSYFTSESLSRENSLSSLNCSINPSTANTTTSFLFSQIPSFLSLLVN</sequence>
<accession>Q40745</accession>
<dbReference type="PIR" id="S01059">
    <property type="entry name" value="S01059"/>
</dbReference>
<name>Q40745_ORYSA</name>
<dbReference type="EMBL" id="X06611">
    <property type="protein sequence ID" value="CAA29826.1"/>
    <property type="molecule type" value="Genomic_DNA"/>
</dbReference>
<dbReference type="AlphaFoldDB" id="Q40745"/>
<reference evidence="1" key="1">
    <citation type="journal article" date="1987" name="Mol. Gen. Genet.">
        <title>Variable copy number DNA sequences in rice.</title>
        <authorList>
            <person name="Kikuchi S."/>
            <person name="Takaiwa F."/>
            <person name="Oono K."/>
        </authorList>
    </citation>
    <scope>NUCLEOTIDE SEQUENCE</scope>
</reference>